<feature type="transmembrane region" description="Helical" evidence="1">
    <location>
        <begin position="232"/>
        <end position="254"/>
    </location>
</feature>
<feature type="transmembrane region" description="Helical" evidence="1">
    <location>
        <begin position="64"/>
        <end position="86"/>
    </location>
</feature>
<organism evidence="3">
    <name type="scientific">freshwater metagenome</name>
    <dbReference type="NCBI Taxonomy" id="449393"/>
    <lineage>
        <taxon>unclassified sequences</taxon>
        <taxon>metagenomes</taxon>
        <taxon>ecological metagenomes</taxon>
    </lineage>
</organism>
<keyword evidence="1" id="KW-1133">Transmembrane helix</keyword>
<keyword evidence="1" id="KW-0472">Membrane</keyword>
<dbReference type="PANTHER" id="PTHR22911:SF137">
    <property type="entry name" value="SOLUTE CARRIER FAMILY 35 MEMBER G2-RELATED"/>
    <property type="match status" value="1"/>
</dbReference>
<comment type="caution">
    <text evidence="3">The sequence shown here is derived from an EMBL/GenBank/DDBJ whole genome shotgun (WGS) entry which is preliminary data.</text>
</comment>
<feature type="domain" description="EamA" evidence="2">
    <location>
        <begin position="3"/>
        <end position="134"/>
    </location>
</feature>
<dbReference type="PANTHER" id="PTHR22911">
    <property type="entry name" value="ACYL-MALONYL CONDENSING ENZYME-RELATED"/>
    <property type="match status" value="1"/>
</dbReference>
<dbReference type="Gene3D" id="1.10.3730.20">
    <property type="match status" value="1"/>
</dbReference>
<sequence>MASILALLSSILWGTADYLAGNMTKRYKAIAVTGVSQAFGLLTGIVLVVATGSYIAPNLSWDGYLLPAAGAGIAGFFGLVSFYSGLATGRMGVVSPISTMSAVIPLTFAFISGERPTAIQILGMSIALLGAFCASGPDIVSGLPIKPLLYGLGAALGFGIALTLMAQGSKTSSLMTMTSMRVISVSMCILIALRFRTVGGFKLSDLWLLVVIGMTDFAANLLLGVATTKGLVSVAMVFGALFPIVTSLLAFKFLKERLHKVQYLGIFFAVAGVSLISIG</sequence>
<proteinExistence type="predicted"/>
<accession>A0A094Q6I5</accession>
<keyword evidence="1" id="KW-0812">Transmembrane</keyword>
<dbReference type="GO" id="GO:0016020">
    <property type="term" value="C:membrane"/>
    <property type="evidence" value="ECO:0007669"/>
    <property type="project" value="InterPro"/>
</dbReference>
<feature type="transmembrane region" description="Helical" evidence="1">
    <location>
        <begin position="29"/>
        <end position="52"/>
    </location>
</feature>
<evidence type="ECO:0000259" key="2">
    <source>
        <dbReference type="Pfam" id="PF00892"/>
    </source>
</evidence>
<evidence type="ECO:0000313" key="3">
    <source>
        <dbReference type="EMBL" id="KGA18977.1"/>
    </source>
</evidence>
<gene>
    <name evidence="3" type="ORF">GM51_7485</name>
</gene>
<dbReference type="InterPro" id="IPR000620">
    <property type="entry name" value="EamA_dom"/>
</dbReference>
<dbReference type="InterPro" id="IPR037185">
    <property type="entry name" value="EmrE-like"/>
</dbReference>
<dbReference type="Pfam" id="PF00892">
    <property type="entry name" value="EamA"/>
    <property type="match status" value="2"/>
</dbReference>
<dbReference type="AlphaFoldDB" id="A0A094Q6I5"/>
<name>A0A094Q6I5_9ZZZZ</name>
<feature type="domain" description="EamA" evidence="2">
    <location>
        <begin position="148"/>
        <end position="277"/>
    </location>
</feature>
<feature type="transmembrane region" description="Helical" evidence="1">
    <location>
        <begin position="174"/>
        <end position="194"/>
    </location>
</feature>
<dbReference type="SUPFAM" id="SSF103481">
    <property type="entry name" value="Multidrug resistance efflux transporter EmrE"/>
    <property type="match status" value="2"/>
</dbReference>
<feature type="transmembrane region" description="Helical" evidence="1">
    <location>
        <begin position="148"/>
        <end position="168"/>
    </location>
</feature>
<feature type="transmembrane region" description="Helical" evidence="1">
    <location>
        <begin position="206"/>
        <end position="226"/>
    </location>
</feature>
<feature type="transmembrane region" description="Helical" evidence="1">
    <location>
        <begin position="117"/>
        <end position="136"/>
    </location>
</feature>
<evidence type="ECO:0000256" key="1">
    <source>
        <dbReference type="SAM" id="Phobius"/>
    </source>
</evidence>
<reference evidence="3" key="1">
    <citation type="submission" date="2014-06" db="EMBL/GenBank/DDBJ databases">
        <title>Key roles for freshwater Actinobacteria revealed by deep metagenomic sequencing.</title>
        <authorList>
            <person name="Ghai R."/>
            <person name="Mizuno C.M."/>
            <person name="Picazo A."/>
            <person name="Camacho A."/>
            <person name="Rodriguez-Valera F."/>
        </authorList>
    </citation>
    <scope>NUCLEOTIDE SEQUENCE</scope>
</reference>
<protein>
    <submittedName>
        <fullName evidence="3">Putative membrane protein</fullName>
    </submittedName>
</protein>
<dbReference type="EMBL" id="JNSL01000036">
    <property type="protein sequence ID" value="KGA18977.1"/>
    <property type="molecule type" value="Genomic_DNA"/>
</dbReference>
<feature type="transmembrane region" description="Helical" evidence="1">
    <location>
        <begin position="93"/>
        <end position="111"/>
    </location>
</feature>
<feature type="transmembrane region" description="Helical" evidence="1">
    <location>
        <begin position="261"/>
        <end position="278"/>
    </location>
</feature>